<dbReference type="Pfam" id="PF13788">
    <property type="entry name" value="DUF4180"/>
    <property type="match status" value="1"/>
</dbReference>
<gene>
    <name evidence="2" type="ORF">C5689_00430</name>
</gene>
<evidence type="ECO:0000313" key="3">
    <source>
        <dbReference type="Proteomes" id="UP000245137"/>
    </source>
</evidence>
<dbReference type="RefSeq" id="WP_108915304.1">
    <property type="nucleotide sequence ID" value="NZ_BGJY01000001.1"/>
</dbReference>
<dbReference type="Proteomes" id="UP000245137">
    <property type="component" value="Unassembled WGS sequence"/>
</dbReference>
<sequence length="122" mass="13690">MTDCAQDFHGVRTLVCCADGAKLEAERDATDFLSAAWEHRASMVAIPVARLADDFFRLETRLAGETIQKFVNYELRLAIVGDISAHVSESRSLRDFVYEANRGRALWFVDDLEALARKLGEP</sequence>
<dbReference type="AlphaFoldDB" id="A0A2U1SVK5"/>
<name>A0A2U1SVK5_METSR</name>
<evidence type="ECO:0000313" key="2">
    <source>
        <dbReference type="EMBL" id="PWB95622.1"/>
    </source>
</evidence>
<organism evidence="2 3">
    <name type="scientific">Methylosinus sporium</name>
    <dbReference type="NCBI Taxonomy" id="428"/>
    <lineage>
        <taxon>Bacteria</taxon>
        <taxon>Pseudomonadati</taxon>
        <taxon>Pseudomonadota</taxon>
        <taxon>Alphaproteobacteria</taxon>
        <taxon>Hyphomicrobiales</taxon>
        <taxon>Methylocystaceae</taxon>
        <taxon>Methylosinus</taxon>
    </lineage>
</organism>
<accession>A0A2U1SVK5</accession>
<comment type="caution">
    <text evidence="2">The sequence shown here is derived from an EMBL/GenBank/DDBJ whole genome shotgun (WGS) entry which is preliminary data.</text>
</comment>
<proteinExistence type="predicted"/>
<dbReference type="OrthoDB" id="8595425at2"/>
<keyword evidence="3" id="KW-1185">Reference proteome</keyword>
<reference evidence="2 3" key="1">
    <citation type="journal article" date="2018" name="Appl. Microbiol. Biotechnol.">
        <title>Co-cultivation of the strictly anaerobic methanogen Methanosarcina barkeri with aerobic methanotrophs in an oxygen-limited membrane bioreactor.</title>
        <authorList>
            <person name="In 't Zandt M.H."/>
            <person name="van den Bosch T.J.M."/>
            <person name="Rijkers R."/>
            <person name="van Kessel M.A.H.J."/>
            <person name="Jetten M.S.M."/>
            <person name="Welte C.U."/>
        </authorList>
    </citation>
    <scope>NUCLEOTIDE SEQUENCE [LARGE SCALE GENOMIC DNA]</scope>
    <source>
        <strain evidence="2 3">DSM 17706</strain>
    </source>
</reference>
<dbReference type="EMBL" id="PUIV01000001">
    <property type="protein sequence ID" value="PWB95622.1"/>
    <property type="molecule type" value="Genomic_DNA"/>
</dbReference>
<evidence type="ECO:0000259" key="1">
    <source>
        <dbReference type="Pfam" id="PF13788"/>
    </source>
</evidence>
<protein>
    <submittedName>
        <fullName evidence="2">DUF4180 domain-containing protein</fullName>
    </submittedName>
</protein>
<dbReference type="InterPro" id="IPR025438">
    <property type="entry name" value="DUF4180"/>
</dbReference>
<feature type="domain" description="DUF4180" evidence="1">
    <location>
        <begin position="10"/>
        <end position="119"/>
    </location>
</feature>